<keyword evidence="4" id="KW-0256">Endoplasmic reticulum</keyword>
<dbReference type="InterPro" id="IPR033118">
    <property type="entry name" value="EXPERA"/>
</dbReference>
<feature type="transmembrane region" description="Helical" evidence="7">
    <location>
        <begin position="100"/>
        <end position="123"/>
    </location>
</feature>
<keyword evidence="6 7" id="KW-0472">Membrane</keyword>
<evidence type="ECO:0000256" key="3">
    <source>
        <dbReference type="ARBA" id="ARBA00022692"/>
    </source>
</evidence>
<dbReference type="PIRSF" id="PIRSF031032">
    <property type="entry name" value="TMP_97_prd"/>
    <property type="match status" value="1"/>
</dbReference>
<evidence type="ECO:0000256" key="7">
    <source>
        <dbReference type="PIRNR" id="PIRNR031032"/>
    </source>
</evidence>
<sequence>MKAFTGVSRLVLLGFFGSHIIFTLCLDCQAVLPESLFPQALIDLGKYEVETFNDPLMGNARNLLWFQSMVCLELLFQLPYFFAALYYIGDASATSYPDGFRAACIAYGAHTSTTLIPILSTFWAADYNGTTQERVSLTAMYFPYLAIPAWLLWTAATDSSGAKTGQKSD</sequence>
<evidence type="ECO:0000313" key="9">
    <source>
        <dbReference type="EMBL" id="CAB9496628.1"/>
    </source>
</evidence>
<evidence type="ECO:0000259" key="8">
    <source>
        <dbReference type="PROSITE" id="PS51751"/>
    </source>
</evidence>
<organism evidence="9 10">
    <name type="scientific">Seminavis robusta</name>
    <dbReference type="NCBI Taxonomy" id="568900"/>
    <lineage>
        <taxon>Eukaryota</taxon>
        <taxon>Sar</taxon>
        <taxon>Stramenopiles</taxon>
        <taxon>Ochrophyta</taxon>
        <taxon>Bacillariophyta</taxon>
        <taxon>Bacillariophyceae</taxon>
        <taxon>Bacillariophycidae</taxon>
        <taxon>Naviculales</taxon>
        <taxon>Naviculaceae</taxon>
        <taxon>Seminavis</taxon>
    </lineage>
</organism>
<evidence type="ECO:0000256" key="6">
    <source>
        <dbReference type="ARBA" id="ARBA00023136"/>
    </source>
</evidence>
<comment type="subcellular location">
    <subcellularLocation>
        <location evidence="1">Endoplasmic reticulum membrane</location>
        <topology evidence="1">Multi-pass membrane protein</topology>
    </subcellularLocation>
</comment>
<evidence type="ECO:0000256" key="2">
    <source>
        <dbReference type="ARBA" id="ARBA00009096"/>
    </source>
</evidence>
<dbReference type="OrthoDB" id="37223at2759"/>
<gene>
    <name evidence="9" type="ORF">SEMRO_7_G005980.1</name>
</gene>
<proteinExistence type="inferred from homology"/>
<dbReference type="InterPro" id="IPR051987">
    <property type="entry name" value="Sigma-2_receptor-like"/>
</dbReference>
<keyword evidence="9" id="KW-0675">Receptor</keyword>
<keyword evidence="10" id="KW-1185">Reference proteome</keyword>
<evidence type="ECO:0000256" key="4">
    <source>
        <dbReference type="ARBA" id="ARBA00022824"/>
    </source>
</evidence>
<name>A0A9N8GZQ5_9STRA</name>
<dbReference type="Pfam" id="PF05241">
    <property type="entry name" value="EBP"/>
    <property type="match status" value="1"/>
</dbReference>
<feature type="transmembrane region" description="Helical" evidence="7">
    <location>
        <begin position="135"/>
        <end position="153"/>
    </location>
</feature>
<dbReference type="Proteomes" id="UP001153069">
    <property type="component" value="Unassembled WGS sequence"/>
</dbReference>
<dbReference type="InterPro" id="IPR016964">
    <property type="entry name" value="Sigma2_recept"/>
</dbReference>
<dbReference type="PANTHER" id="PTHR31204:SF1">
    <property type="entry name" value="SIGMA INTRACELLULAR RECEPTOR 2"/>
    <property type="match status" value="1"/>
</dbReference>
<evidence type="ECO:0000256" key="5">
    <source>
        <dbReference type="ARBA" id="ARBA00022989"/>
    </source>
</evidence>
<dbReference type="GO" id="GO:0005789">
    <property type="term" value="C:endoplasmic reticulum membrane"/>
    <property type="evidence" value="ECO:0007669"/>
    <property type="project" value="UniProtKB-SubCell"/>
</dbReference>
<dbReference type="EMBL" id="CAICTM010000007">
    <property type="protein sequence ID" value="CAB9496628.1"/>
    <property type="molecule type" value="Genomic_DNA"/>
</dbReference>
<comment type="caution">
    <text evidence="9">The sequence shown here is derived from an EMBL/GenBank/DDBJ whole genome shotgun (WGS) entry which is preliminary data.</text>
</comment>
<evidence type="ECO:0000313" key="10">
    <source>
        <dbReference type="Proteomes" id="UP001153069"/>
    </source>
</evidence>
<comment type="similarity">
    <text evidence="2">Belongs to the TMEM97/sigma-2 receptor family.</text>
</comment>
<dbReference type="AlphaFoldDB" id="A0A9N8GZQ5"/>
<accession>A0A9N8GZQ5</accession>
<dbReference type="PROSITE" id="PS51751">
    <property type="entry name" value="EXPERA"/>
    <property type="match status" value="1"/>
</dbReference>
<reference evidence="9" key="1">
    <citation type="submission" date="2020-06" db="EMBL/GenBank/DDBJ databases">
        <authorList>
            <consortium name="Plant Systems Biology data submission"/>
        </authorList>
    </citation>
    <scope>NUCLEOTIDE SEQUENCE</scope>
    <source>
        <strain evidence="9">D6</strain>
    </source>
</reference>
<protein>
    <submittedName>
        <fullName evidence="9">Sigma intracellular receptor 2</fullName>
    </submittedName>
</protein>
<dbReference type="PANTHER" id="PTHR31204">
    <property type="entry name" value="SIGMA INTRACELLULAR RECEPTOR 2"/>
    <property type="match status" value="1"/>
</dbReference>
<feature type="transmembrane region" description="Helical" evidence="7">
    <location>
        <begin position="64"/>
        <end position="88"/>
    </location>
</feature>
<feature type="domain" description="EXPERA" evidence="8">
    <location>
        <begin position="8"/>
        <end position="152"/>
    </location>
</feature>
<keyword evidence="3 7" id="KW-0812">Transmembrane</keyword>
<keyword evidence="5 7" id="KW-1133">Transmembrane helix</keyword>
<evidence type="ECO:0000256" key="1">
    <source>
        <dbReference type="ARBA" id="ARBA00004477"/>
    </source>
</evidence>